<dbReference type="Proteomes" id="UP000062912">
    <property type="component" value="Unassembled WGS sequence"/>
</dbReference>
<evidence type="ECO:0000313" key="2">
    <source>
        <dbReference type="Proteomes" id="UP000062912"/>
    </source>
</evidence>
<sequence>MSDHELVVFTHLTSGGRILADQVQELVNFSVNLHHENTIPKWNGEDYFVMTRASLGYHDMRKNLRALAVDWVASGYPNQVKHI</sequence>
<proteinExistence type="predicted"/>
<comment type="caution">
    <text evidence="1">The sequence shown here is derived from an EMBL/GenBank/DDBJ whole genome shotgun (WGS) entry which is preliminary data.</text>
</comment>
<name>A0A132E8C0_9BURK</name>
<accession>A0A132E8C0</accession>
<dbReference type="EMBL" id="LPJR01000074">
    <property type="protein sequence ID" value="KWF21173.1"/>
    <property type="molecule type" value="Genomic_DNA"/>
</dbReference>
<gene>
    <name evidence="1" type="ORF">WT56_29420</name>
</gene>
<evidence type="ECO:0000313" key="1">
    <source>
        <dbReference type="EMBL" id="KWF21173.1"/>
    </source>
</evidence>
<reference evidence="1 2" key="1">
    <citation type="submission" date="2015-11" db="EMBL/GenBank/DDBJ databases">
        <title>Expanding the genomic diversity of Burkholderia species for the development of highly accurate diagnostics.</title>
        <authorList>
            <person name="Sahl J."/>
            <person name="Keim P."/>
            <person name="Wagner D."/>
        </authorList>
    </citation>
    <scope>NUCLEOTIDE SEQUENCE [LARGE SCALE GENOMIC DNA]</scope>
    <source>
        <strain evidence="1 2">MSMB368WGS</strain>
    </source>
</reference>
<dbReference type="AlphaFoldDB" id="A0A132E8C0"/>
<protein>
    <submittedName>
        <fullName evidence="1">Uncharacterized protein</fullName>
    </submittedName>
</protein>
<organism evidence="1 2">
    <name type="scientific">Burkholderia pseudomultivorans</name>
    <dbReference type="NCBI Taxonomy" id="1207504"/>
    <lineage>
        <taxon>Bacteria</taxon>
        <taxon>Pseudomonadati</taxon>
        <taxon>Pseudomonadota</taxon>
        <taxon>Betaproteobacteria</taxon>
        <taxon>Burkholderiales</taxon>
        <taxon>Burkholderiaceae</taxon>
        <taxon>Burkholderia</taxon>
        <taxon>Burkholderia cepacia complex</taxon>
    </lineage>
</organism>